<dbReference type="OrthoDB" id="9794261at2"/>
<dbReference type="AlphaFoldDB" id="I0WGP8"/>
<sequence length="351" mass="39677">MKKVFTAFNTLCTLVSFLLLTSPTSAQTKDHFTVLQFNIWQEGTVVENGYEAIVNEIIRLDADFIALSEVRNYNNSLFCDRIVASLKEKGHTFYSFFSYDSGILSRYPISSHEVIFPEKDDKGSVYKAIIDFKGNKVAFYTAHLDYRNCALYLPRGYDGSTWKKLISPITDIPTILADNTASMRDDAIKLFLKDAAKERDQGRIVILGGDFNEPSHLDWTMATKDLYDHQGLVIPWTVTTLLEEEGYQDAYREMFPNPLTHPGFTYPADCPHVPISKLAWSPEADDRDRIDYIFYSPTKGLQLEKAAIVGPKGSVAYGKRIQEKGNDPILPPASIWPTDHKAVLAVFSLVY</sequence>
<dbReference type="RefSeq" id="WP_008238111.1">
    <property type="nucleotide sequence ID" value="NZ_AJJU01000004.1"/>
</dbReference>
<dbReference type="Pfam" id="PF03372">
    <property type="entry name" value="Exo_endo_phos"/>
    <property type="match status" value="1"/>
</dbReference>
<dbReference type="STRING" id="946077.W5A_05098"/>
<accession>I0WGP8</accession>
<gene>
    <name evidence="3" type="ORF">W5A_05098</name>
</gene>
<keyword evidence="3" id="KW-0269">Exonuclease</keyword>
<dbReference type="GO" id="GO:0004519">
    <property type="term" value="F:endonuclease activity"/>
    <property type="evidence" value="ECO:0007669"/>
    <property type="project" value="UniProtKB-KW"/>
</dbReference>
<reference evidence="3 4" key="1">
    <citation type="journal article" date="2012" name="J. Bacteriol.">
        <title>Genome Sequence of the Halotolerant Bacterium Imtechella halotolerans K1T.</title>
        <authorList>
            <person name="Kumar S."/>
            <person name="Vikram S."/>
            <person name="Subramanian S."/>
            <person name="Raghava G.P."/>
            <person name="Pinnaka A.K."/>
        </authorList>
    </citation>
    <scope>NUCLEOTIDE SEQUENCE [LARGE SCALE GENOMIC DNA]</scope>
    <source>
        <strain evidence="3 4">K1</strain>
    </source>
</reference>
<dbReference type="GO" id="GO:0004527">
    <property type="term" value="F:exonuclease activity"/>
    <property type="evidence" value="ECO:0007669"/>
    <property type="project" value="UniProtKB-KW"/>
</dbReference>
<evidence type="ECO:0000259" key="2">
    <source>
        <dbReference type="Pfam" id="PF03372"/>
    </source>
</evidence>
<organism evidence="3 4">
    <name type="scientific">Imtechella halotolerans K1</name>
    <dbReference type="NCBI Taxonomy" id="946077"/>
    <lineage>
        <taxon>Bacteria</taxon>
        <taxon>Pseudomonadati</taxon>
        <taxon>Bacteroidota</taxon>
        <taxon>Flavobacteriia</taxon>
        <taxon>Flavobacteriales</taxon>
        <taxon>Flavobacteriaceae</taxon>
        <taxon>Imtechella</taxon>
    </lineage>
</organism>
<keyword evidence="4" id="KW-1185">Reference proteome</keyword>
<dbReference type="eggNOG" id="COG3021">
    <property type="taxonomic scope" value="Bacteria"/>
</dbReference>
<name>I0WGP8_9FLAO</name>
<comment type="caution">
    <text evidence="3">The sequence shown here is derived from an EMBL/GenBank/DDBJ whole genome shotgun (WGS) entry which is preliminary data.</text>
</comment>
<evidence type="ECO:0000256" key="1">
    <source>
        <dbReference type="SAM" id="SignalP"/>
    </source>
</evidence>
<dbReference type="InterPro" id="IPR036691">
    <property type="entry name" value="Endo/exonu/phosph_ase_sf"/>
</dbReference>
<proteinExistence type="predicted"/>
<keyword evidence="1" id="KW-0732">Signal</keyword>
<dbReference type="EMBL" id="AJJU01000004">
    <property type="protein sequence ID" value="EID75564.1"/>
    <property type="molecule type" value="Genomic_DNA"/>
</dbReference>
<dbReference type="Proteomes" id="UP000005938">
    <property type="component" value="Unassembled WGS sequence"/>
</dbReference>
<dbReference type="PANTHER" id="PTHR41349">
    <property type="match status" value="1"/>
</dbReference>
<feature type="signal peptide" evidence="1">
    <location>
        <begin position="1"/>
        <end position="28"/>
    </location>
</feature>
<keyword evidence="3" id="KW-0255">Endonuclease</keyword>
<dbReference type="Gene3D" id="3.60.10.10">
    <property type="entry name" value="Endonuclease/exonuclease/phosphatase"/>
    <property type="match status" value="1"/>
</dbReference>
<keyword evidence="3" id="KW-0378">Hydrolase</keyword>
<keyword evidence="3" id="KW-0540">Nuclease</keyword>
<feature type="domain" description="Endonuclease/exonuclease/phosphatase" evidence="2">
    <location>
        <begin position="35"/>
        <end position="340"/>
    </location>
</feature>
<dbReference type="PATRIC" id="fig|946077.3.peg.1035"/>
<evidence type="ECO:0000313" key="4">
    <source>
        <dbReference type="Proteomes" id="UP000005938"/>
    </source>
</evidence>
<dbReference type="SUPFAM" id="SSF56219">
    <property type="entry name" value="DNase I-like"/>
    <property type="match status" value="1"/>
</dbReference>
<protein>
    <submittedName>
        <fullName evidence="3">Endonuclease/exonuclease/phosphatase</fullName>
    </submittedName>
</protein>
<dbReference type="PANTHER" id="PTHR41349:SF1">
    <property type="entry name" value="PROTEIN CBG08683"/>
    <property type="match status" value="1"/>
</dbReference>
<feature type="chain" id="PRO_5003635150" evidence="1">
    <location>
        <begin position="29"/>
        <end position="351"/>
    </location>
</feature>
<dbReference type="InterPro" id="IPR005135">
    <property type="entry name" value="Endo/exonuclease/phosphatase"/>
</dbReference>
<evidence type="ECO:0000313" key="3">
    <source>
        <dbReference type="EMBL" id="EID75564.1"/>
    </source>
</evidence>